<keyword evidence="2 5" id="KW-0812">Transmembrane</keyword>
<organism evidence="6 7">
    <name type="scientific">Dibothriocephalus latus</name>
    <name type="common">Fish tapeworm</name>
    <name type="synonym">Diphyllobothrium latum</name>
    <dbReference type="NCBI Taxonomy" id="60516"/>
    <lineage>
        <taxon>Eukaryota</taxon>
        <taxon>Metazoa</taxon>
        <taxon>Spiralia</taxon>
        <taxon>Lophotrochozoa</taxon>
        <taxon>Platyhelminthes</taxon>
        <taxon>Cestoda</taxon>
        <taxon>Eucestoda</taxon>
        <taxon>Diphyllobothriidea</taxon>
        <taxon>Diphyllobothriidae</taxon>
        <taxon>Dibothriocephalus</taxon>
    </lineage>
</organism>
<dbReference type="Proteomes" id="UP000281553">
    <property type="component" value="Unassembled WGS sequence"/>
</dbReference>
<reference evidence="6 7" key="1">
    <citation type="submission" date="2018-11" db="EMBL/GenBank/DDBJ databases">
        <authorList>
            <consortium name="Pathogen Informatics"/>
        </authorList>
    </citation>
    <scope>NUCLEOTIDE SEQUENCE [LARGE SCALE GENOMIC DNA]</scope>
</reference>
<feature type="transmembrane region" description="Helical" evidence="5">
    <location>
        <begin position="12"/>
        <end position="38"/>
    </location>
</feature>
<dbReference type="AlphaFoldDB" id="A0A3P6PSF2"/>
<evidence type="ECO:0000256" key="2">
    <source>
        <dbReference type="ARBA" id="ARBA00022692"/>
    </source>
</evidence>
<evidence type="ECO:0000313" key="6">
    <source>
        <dbReference type="EMBL" id="VDK30185.1"/>
    </source>
</evidence>
<comment type="subcellular location">
    <subcellularLocation>
        <location evidence="1">Membrane</location>
        <topology evidence="1">Multi-pass membrane protein</topology>
    </subcellularLocation>
</comment>
<evidence type="ECO:0000256" key="5">
    <source>
        <dbReference type="SAM" id="Phobius"/>
    </source>
</evidence>
<evidence type="ECO:0000256" key="3">
    <source>
        <dbReference type="ARBA" id="ARBA00022989"/>
    </source>
</evidence>
<dbReference type="PANTHER" id="PTHR10283">
    <property type="entry name" value="SOLUTE CARRIER FAMILY 13 MEMBER"/>
    <property type="match status" value="1"/>
</dbReference>
<dbReference type="PANTHER" id="PTHR10283:SF82">
    <property type="entry name" value="SOLUTE CARRIER FAMILY 13 MEMBER 2"/>
    <property type="match status" value="1"/>
</dbReference>
<evidence type="ECO:0000256" key="1">
    <source>
        <dbReference type="ARBA" id="ARBA00004141"/>
    </source>
</evidence>
<dbReference type="GO" id="GO:0022857">
    <property type="term" value="F:transmembrane transporter activity"/>
    <property type="evidence" value="ECO:0007669"/>
    <property type="project" value="TreeGrafter"/>
</dbReference>
<gene>
    <name evidence="6" type="ORF">DILT_LOCUS119</name>
</gene>
<keyword evidence="7" id="KW-1185">Reference proteome</keyword>
<accession>A0A3P6PSF2</accession>
<dbReference type="GO" id="GO:0005886">
    <property type="term" value="C:plasma membrane"/>
    <property type="evidence" value="ECO:0007669"/>
    <property type="project" value="TreeGrafter"/>
</dbReference>
<keyword evidence="3 5" id="KW-1133">Transmembrane helix</keyword>
<keyword evidence="4 5" id="KW-0472">Membrane</keyword>
<evidence type="ECO:0000256" key="4">
    <source>
        <dbReference type="ARBA" id="ARBA00023136"/>
    </source>
</evidence>
<evidence type="ECO:0000313" key="7">
    <source>
        <dbReference type="Proteomes" id="UP000281553"/>
    </source>
</evidence>
<name>A0A3P6PSF2_DIBLA</name>
<protein>
    <submittedName>
        <fullName evidence="6">Uncharacterized protein</fullName>
    </submittedName>
</protein>
<sequence>MPNSPKESNAAYILLLMSGLWITEVIPLCMTTLLPLVLAPLMGLVPSAVIAKEYSSADVERDAANLVSLNVNEQYCHKRDDDYRRGSAFSEAG</sequence>
<proteinExistence type="predicted"/>
<dbReference type="EMBL" id="UYRU01000440">
    <property type="protein sequence ID" value="VDK30185.1"/>
    <property type="molecule type" value="Genomic_DNA"/>
</dbReference>